<proteinExistence type="inferred from homology"/>
<dbReference type="InterPro" id="IPR005814">
    <property type="entry name" value="Aminotrans_3"/>
</dbReference>
<organism evidence="7 8">
    <name type="scientific">Pseudozyma flocculosa PF-1</name>
    <dbReference type="NCBI Taxonomy" id="1277687"/>
    <lineage>
        <taxon>Eukaryota</taxon>
        <taxon>Fungi</taxon>
        <taxon>Dikarya</taxon>
        <taxon>Basidiomycota</taxon>
        <taxon>Ustilaginomycotina</taxon>
        <taxon>Ustilaginomycetes</taxon>
        <taxon>Ustilaginales</taxon>
        <taxon>Ustilaginaceae</taxon>
        <taxon>Pseudozyma</taxon>
    </lineage>
</organism>
<evidence type="ECO:0000256" key="1">
    <source>
        <dbReference type="ARBA" id="ARBA00001933"/>
    </source>
</evidence>
<dbReference type="SUPFAM" id="SSF53383">
    <property type="entry name" value="PLP-dependent transferases"/>
    <property type="match status" value="1"/>
</dbReference>
<evidence type="ECO:0000256" key="5">
    <source>
        <dbReference type="ARBA" id="ARBA00022898"/>
    </source>
</evidence>
<dbReference type="InterPro" id="IPR050103">
    <property type="entry name" value="Class-III_PLP-dep_AT"/>
</dbReference>
<dbReference type="Pfam" id="PF20180">
    <property type="entry name" value="UQCC2_CBP6"/>
    <property type="match status" value="1"/>
</dbReference>
<feature type="region of interest" description="Disordered" evidence="6">
    <location>
        <begin position="498"/>
        <end position="547"/>
    </location>
</feature>
<evidence type="ECO:0000256" key="3">
    <source>
        <dbReference type="ARBA" id="ARBA00022576"/>
    </source>
</evidence>
<dbReference type="Proteomes" id="UP000053664">
    <property type="component" value="Unassembled WGS sequence"/>
</dbReference>
<dbReference type="HOGENOM" id="CLU_016922_10_1_1"/>
<dbReference type="eggNOG" id="KOG1401">
    <property type="taxonomic scope" value="Eukaryota"/>
</dbReference>
<dbReference type="GO" id="GO:0005759">
    <property type="term" value="C:mitochondrial matrix"/>
    <property type="evidence" value="ECO:0007669"/>
    <property type="project" value="TreeGrafter"/>
</dbReference>
<keyword evidence="4" id="KW-0808">Transferase</keyword>
<name>A0A061HAI5_9BASI</name>
<dbReference type="RefSeq" id="XP_007880453.1">
    <property type="nucleotide sequence ID" value="XM_007882262.1"/>
</dbReference>
<evidence type="ECO:0000313" key="7">
    <source>
        <dbReference type="EMBL" id="EPQ27596.1"/>
    </source>
</evidence>
<comment type="similarity">
    <text evidence="2">Belongs to the class-III pyridoxal-phosphate-dependent aminotransferase family.</text>
</comment>
<keyword evidence="5" id="KW-0663">Pyridoxal phosphate</keyword>
<evidence type="ECO:0000313" key="8">
    <source>
        <dbReference type="Proteomes" id="UP000053664"/>
    </source>
</evidence>
<dbReference type="GeneID" id="19318834"/>
<dbReference type="AlphaFoldDB" id="A0A061HAI5"/>
<protein>
    <recommendedName>
        <fullName evidence="9">Acetylornithine transaminase</fullName>
    </recommendedName>
</protein>
<dbReference type="InterPro" id="IPR049704">
    <property type="entry name" value="Aminotrans_3_PPA_site"/>
</dbReference>
<feature type="compositionally biased region" description="Low complexity" evidence="6">
    <location>
        <begin position="500"/>
        <end position="539"/>
    </location>
</feature>
<dbReference type="CDD" id="cd00610">
    <property type="entry name" value="OAT_like"/>
    <property type="match status" value="1"/>
</dbReference>
<dbReference type="PANTHER" id="PTHR11986">
    <property type="entry name" value="AMINOTRANSFERASE CLASS III"/>
    <property type="match status" value="1"/>
</dbReference>
<dbReference type="InterPro" id="IPR015424">
    <property type="entry name" value="PyrdxlP-dep_Trfase"/>
</dbReference>
<dbReference type="Gene3D" id="3.90.1150.10">
    <property type="entry name" value="Aspartate Aminotransferase, domain 1"/>
    <property type="match status" value="1"/>
</dbReference>
<reference evidence="7 8" key="1">
    <citation type="journal article" date="2013" name="Plant Cell">
        <title>The transition from a phytopathogenic smut ancestor to an anamorphic biocontrol agent deciphered by comparative whole-genome analysis.</title>
        <authorList>
            <person name="Lefebvre F."/>
            <person name="Joly D.L."/>
            <person name="Labbe C."/>
            <person name="Teichmann B."/>
            <person name="Linning R."/>
            <person name="Belzile F."/>
            <person name="Bakkeren G."/>
            <person name="Belanger R.R."/>
        </authorList>
    </citation>
    <scope>NUCLEOTIDE SEQUENCE [LARGE SCALE GENOMIC DNA]</scope>
    <source>
        <strain evidence="7 8">PF-1</strain>
    </source>
</reference>
<comment type="cofactor">
    <cofactor evidence="1">
        <name>pyridoxal 5'-phosphate</name>
        <dbReference type="ChEBI" id="CHEBI:597326"/>
    </cofactor>
</comment>
<dbReference type="Gene3D" id="3.40.640.10">
    <property type="entry name" value="Type I PLP-dependent aspartate aminotransferase-like (Major domain)"/>
    <property type="match status" value="1"/>
</dbReference>
<dbReference type="GO" id="GO:0042802">
    <property type="term" value="F:identical protein binding"/>
    <property type="evidence" value="ECO:0007669"/>
    <property type="project" value="TreeGrafter"/>
</dbReference>
<dbReference type="Pfam" id="PF00202">
    <property type="entry name" value="Aminotran_3"/>
    <property type="match status" value="1"/>
</dbReference>
<dbReference type="OrthoDB" id="10260828at2759"/>
<sequence>MSYRLSTTAGSTLSRRLLAQPHNQLHSIRLLATHSGKPCSDYLRATHPDGDASQGSHIASTLSRFSASVLATYSRPQLLFTRGSGLDLYSAADPNTNDGSAERKYLDFSSGIAVNSLGHSDPQIAKLAGEQSARLVHASNLYHNEWSGELADKMVKLTHQHGGLGFAKGAQPPADSQTGLKVFLANSGTEANEAALKFARKAGKQHGDHKTQLVCFNNAFHGRTMGALSVTPNPKYQAPFAPLIGDVVVGDYNSLDGLDQLITEHTAGVIVEPVQGEGGIFPAKLEFLQALRKRCDDVGAMLIFDEIQCGLFRSGTLWCHSEFPTDAHPDMVTMAKPLANGFPIGAVLMRDAVAERIAVGDHGTTFGGGPLTSAIAHHVLGRLSNPELIKSMKAASASLLGRLEQVRDMFSDLVRHEPEAGKPSPRGKGLLVGLSMKDPAHAGRVVALARQRGLLILTAGNDTVRIIPSLTVTQEQVDKAVDVIESCMLVLREELKKAPSSASTTGSSGSVGGKRSFSTSARRSDKAASSSSSSATGRKTTLDGNEPLATTEEIQTVYSQFSQLGESWPTDPLRPDLSFGKSIVSAAQTSLLTVQSQSALSEHQVGAVDPTKVGVRQLTLKELDYARRALAALQELRDGGVEAKFGVPDNVRRPASNPQYYEKLVAALDRAAQGKKTSLSWSERMARFFGRQ</sequence>
<dbReference type="GO" id="GO:0008483">
    <property type="term" value="F:transaminase activity"/>
    <property type="evidence" value="ECO:0007669"/>
    <property type="project" value="UniProtKB-KW"/>
</dbReference>
<accession>A0A061HAI5</accession>
<dbReference type="PROSITE" id="PS00600">
    <property type="entry name" value="AA_TRANSFER_CLASS_3"/>
    <property type="match status" value="1"/>
</dbReference>
<dbReference type="EMBL" id="KE361638">
    <property type="protein sequence ID" value="EPQ27596.1"/>
    <property type="molecule type" value="Genomic_DNA"/>
</dbReference>
<dbReference type="FunFam" id="3.40.640.10:FF:000004">
    <property type="entry name" value="Acetylornithine aminotransferase"/>
    <property type="match status" value="1"/>
</dbReference>
<dbReference type="InterPro" id="IPR015422">
    <property type="entry name" value="PyrdxlP-dep_Trfase_small"/>
</dbReference>
<evidence type="ECO:0000256" key="2">
    <source>
        <dbReference type="ARBA" id="ARBA00008954"/>
    </source>
</evidence>
<dbReference type="KEGG" id="pfp:PFL1_04734"/>
<dbReference type="GO" id="GO:0030170">
    <property type="term" value="F:pyridoxal phosphate binding"/>
    <property type="evidence" value="ECO:0007669"/>
    <property type="project" value="InterPro"/>
</dbReference>
<gene>
    <name evidence="7" type="ORF">PFL1_04734</name>
</gene>
<dbReference type="InterPro" id="IPR015421">
    <property type="entry name" value="PyrdxlP-dep_Trfase_major"/>
</dbReference>
<dbReference type="PANTHER" id="PTHR11986:SF79">
    <property type="entry name" value="ACETYLORNITHINE AMINOTRANSFERASE, MITOCHONDRIAL"/>
    <property type="match status" value="1"/>
</dbReference>
<evidence type="ECO:0008006" key="9">
    <source>
        <dbReference type="Google" id="ProtNLM"/>
    </source>
</evidence>
<keyword evidence="3" id="KW-0032">Aminotransferase</keyword>
<evidence type="ECO:0000256" key="6">
    <source>
        <dbReference type="SAM" id="MobiDB-lite"/>
    </source>
</evidence>
<evidence type="ECO:0000256" key="4">
    <source>
        <dbReference type="ARBA" id="ARBA00022679"/>
    </source>
</evidence>